<accession>A0A843V4K6</accession>
<dbReference type="AlphaFoldDB" id="A0A843V4K6"/>
<organism evidence="2 3">
    <name type="scientific">Colocasia esculenta</name>
    <name type="common">Wild taro</name>
    <name type="synonym">Arum esculentum</name>
    <dbReference type="NCBI Taxonomy" id="4460"/>
    <lineage>
        <taxon>Eukaryota</taxon>
        <taxon>Viridiplantae</taxon>
        <taxon>Streptophyta</taxon>
        <taxon>Embryophyta</taxon>
        <taxon>Tracheophyta</taxon>
        <taxon>Spermatophyta</taxon>
        <taxon>Magnoliopsida</taxon>
        <taxon>Liliopsida</taxon>
        <taxon>Araceae</taxon>
        <taxon>Aroideae</taxon>
        <taxon>Colocasieae</taxon>
        <taxon>Colocasia</taxon>
    </lineage>
</organism>
<evidence type="ECO:0000313" key="3">
    <source>
        <dbReference type="Proteomes" id="UP000652761"/>
    </source>
</evidence>
<feature type="compositionally biased region" description="Acidic residues" evidence="1">
    <location>
        <begin position="14"/>
        <end position="32"/>
    </location>
</feature>
<feature type="region of interest" description="Disordered" evidence="1">
    <location>
        <begin position="1"/>
        <end position="56"/>
    </location>
</feature>
<feature type="compositionally biased region" description="Acidic residues" evidence="1">
    <location>
        <begin position="40"/>
        <end position="55"/>
    </location>
</feature>
<gene>
    <name evidence="2" type="ORF">Taro_023403</name>
</gene>
<keyword evidence="3" id="KW-1185">Reference proteome</keyword>
<evidence type="ECO:0000313" key="2">
    <source>
        <dbReference type="EMBL" id="MQL90805.1"/>
    </source>
</evidence>
<name>A0A843V4K6_COLES</name>
<proteinExistence type="predicted"/>
<dbReference type="Proteomes" id="UP000652761">
    <property type="component" value="Unassembled WGS sequence"/>
</dbReference>
<protein>
    <submittedName>
        <fullName evidence="2">Uncharacterized protein</fullName>
    </submittedName>
</protein>
<evidence type="ECO:0000256" key="1">
    <source>
        <dbReference type="SAM" id="MobiDB-lite"/>
    </source>
</evidence>
<feature type="compositionally biased region" description="Polar residues" evidence="1">
    <location>
        <begin position="1"/>
        <end position="11"/>
    </location>
</feature>
<reference evidence="2" key="1">
    <citation type="submission" date="2017-07" db="EMBL/GenBank/DDBJ databases">
        <title>Taro Niue Genome Assembly and Annotation.</title>
        <authorList>
            <person name="Atibalentja N."/>
            <person name="Keating K."/>
            <person name="Fields C.J."/>
        </authorList>
    </citation>
    <scope>NUCLEOTIDE SEQUENCE</scope>
    <source>
        <strain evidence="2">Niue_2</strain>
        <tissue evidence="2">Leaf</tissue>
    </source>
</reference>
<comment type="caution">
    <text evidence="2">The sequence shown here is derived from an EMBL/GenBank/DDBJ whole genome shotgun (WGS) entry which is preliminary data.</text>
</comment>
<dbReference type="EMBL" id="NMUH01001274">
    <property type="protein sequence ID" value="MQL90805.1"/>
    <property type="molecule type" value="Genomic_DNA"/>
</dbReference>
<sequence>MSARASSSQSMGDGDYDEIWLDEEETDDDDDGDGGKWEESNEEDDHDDSSGEEQCDMALDNAPFGFTHVAWVGNLKHGSFWAELEIQGKVHSRMLWLMSGLEDADNIFLECILHPRLIGFLLPHWIKRIVSLLG</sequence>